<feature type="chain" id="PRO_5020199070" description="AB hydrolase-1 domain-containing protein" evidence="2">
    <location>
        <begin position="16"/>
        <end position="388"/>
    </location>
</feature>
<dbReference type="InterPro" id="IPR029058">
    <property type="entry name" value="AB_hydrolase_fold"/>
</dbReference>
<keyword evidence="1" id="KW-0812">Transmembrane</keyword>
<keyword evidence="2" id="KW-0732">Signal</keyword>
<feature type="transmembrane region" description="Helical" evidence="1">
    <location>
        <begin position="193"/>
        <end position="212"/>
    </location>
</feature>
<feature type="signal peptide" evidence="2">
    <location>
        <begin position="1"/>
        <end position="15"/>
    </location>
</feature>
<evidence type="ECO:0000256" key="2">
    <source>
        <dbReference type="SAM" id="SignalP"/>
    </source>
</evidence>
<name>A0A4S4EDL2_CAMSN</name>
<dbReference type="SUPFAM" id="SSF53474">
    <property type="entry name" value="alpha/beta-Hydrolases"/>
    <property type="match status" value="1"/>
</dbReference>
<evidence type="ECO:0000259" key="3">
    <source>
        <dbReference type="Pfam" id="PF12697"/>
    </source>
</evidence>
<evidence type="ECO:0000313" key="5">
    <source>
        <dbReference type="Proteomes" id="UP000306102"/>
    </source>
</evidence>
<dbReference type="AlphaFoldDB" id="A0A4S4EDL2"/>
<proteinExistence type="predicted"/>
<accession>A0A4S4EDL2</accession>
<dbReference type="EMBL" id="SDRB02005581">
    <property type="protein sequence ID" value="THG13962.1"/>
    <property type="molecule type" value="Genomic_DNA"/>
</dbReference>
<dbReference type="Proteomes" id="UP000306102">
    <property type="component" value="Unassembled WGS sequence"/>
</dbReference>
<dbReference type="FunFam" id="3.40.50.1820:FF:000270">
    <property type="entry name" value="Alpha/beta-Hydrolases superfamily protein"/>
    <property type="match status" value="1"/>
</dbReference>
<dbReference type="GO" id="GO:0016787">
    <property type="term" value="F:hydrolase activity"/>
    <property type="evidence" value="ECO:0007669"/>
    <property type="project" value="UniProtKB-ARBA"/>
</dbReference>
<dbReference type="STRING" id="542762.A0A4S4EDL2"/>
<dbReference type="PANTHER" id="PTHR45763:SF51">
    <property type="entry name" value="ALPHA_BETA-HYDROLASES SUPERFAMILY PROTEIN"/>
    <property type="match status" value="1"/>
</dbReference>
<sequence length="388" mass="44102">MPWSTSCLAVTVATASSLSLDGVYNSEQLNFMSKLLADNDDEAEAAAAAVAARQAIIRPPPPKICGSKKGPPITSPRIKLSDGRHLAYKERGVPKENAQFKVIVVHGFDSSKDLYLPISQELMDELGIYVVTYDRAGYGESDPNPKRSVKSEAYDLQELADNLHLGPKFHVIGVSIGTYTTWACLKYIPHRHVILALLAGVGLIVPAINFWWPSFPLQLCSDEYKKQPMKDQWKLRVAHYAPGLLYWWMTQKWFPSCSIMARDPLIFAKRDFDILKKMLEVPNPDEHKIRQQGEHESLYRDLMIGFGNWEFDPMELKNPFPDSEGCVQIWQGYQDTLVPFQLQRFLAKKLPWIKYYEVPDGGHLIIHDNGLCNTIFKTLLLKEEPIII</sequence>
<gene>
    <name evidence="4" type="ORF">TEA_024831</name>
</gene>
<keyword evidence="5" id="KW-1185">Reference proteome</keyword>
<reference evidence="4 5" key="1">
    <citation type="journal article" date="2018" name="Proc. Natl. Acad. Sci. U.S.A.">
        <title>Draft genome sequence of Camellia sinensis var. sinensis provides insights into the evolution of the tea genome and tea quality.</title>
        <authorList>
            <person name="Wei C."/>
            <person name="Yang H."/>
            <person name="Wang S."/>
            <person name="Zhao J."/>
            <person name="Liu C."/>
            <person name="Gao L."/>
            <person name="Xia E."/>
            <person name="Lu Y."/>
            <person name="Tai Y."/>
            <person name="She G."/>
            <person name="Sun J."/>
            <person name="Cao H."/>
            <person name="Tong W."/>
            <person name="Gao Q."/>
            <person name="Li Y."/>
            <person name="Deng W."/>
            <person name="Jiang X."/>
            <person name="Wang W."/>
            <person name="Chen Q."/>
            <person name="Zhang S."/>
            <person name="Li H."/>
            <person name="Wu J."/>
            <person name="Wang P."/>
            <person name="Li P."/>
            <person name="Shi C."/>
            <person name="Zheng F."/>
            <person name="Jian J."/>
            <person name="Huang B."/>
            <person name="Shan D."/>
            <person name="Shi M."/>
            <person name="Fang C."/>
            <person name="Yue Y."/>
            <person name="Li F."/>
            <person name="Li D."/>
            <person name="Wei S."/>
            <person name="Han B."/>
            <person name="Jiang C."/>
            <person name="Yin Y."/>
            <person name="Xia T."/>
            <person name="Zhang Z."/>
            <person name="Bennetzen J.L."/>
            <person name="Zhao S."/>
            <person name="Wan X."/>
        </authorList>
    </citation>
    <scope>NUCLEOTIDE SEQUENCE [LARGE SCALE GENOMIC DNA]</scope>
    <source>
        <strain evidence="5">cv. Shuchazao</strain>
        <tissue evidence="4">Leaf</tissue>
    </source>
</reference>
<dbReference type="InterPro" id="IPR000073">
    <property type="entry name" value="AB_hydrolase_1"/>
</dbReference>
<protein>
    <recommendedName>
        <fullName evidence="3">AB hydrolase-1 domain-containing protein</fullName>
    </recommendedName>
</protein>
<evidence type="ECO:0000313" key="4">
    <source>
        <dbReference type="EMBL" id="THG13962.1"/>
    </source>
</evidence>
<dbReference type="PANTHER" id="PTHR45763">
    <property type="entry name" value="HYDROLASE, ALPHA/BETA FOLD FAMILY PROTEIN, EXPRESSED-RELATED"/>
    <property type="match status" value="1"/>
</dbReference>
<dbReference type="Pfam" id="PF12697">
    <property type="entry name" value="Abhydrolase_6"/>
    <property type="match status" value="1"/>
</dbReference>
<evidence type="ECO:0000256" key="1">
    <source>
        <dbReference type="SAM" id="Phobius"/>
    </source>
</evidence>
<keyword evidence="1" id="KW-1133">Transmembrane helix</keyword>
<keyword evidence="1" id="KW-0472">Membrane</keyword>
<comment type="caution">
    <text evidence="4">The sequence shown here is derived from an EMBL/GenBank/DDBJ whole genome shotgun (WGS) entry which is preliminary data.</text>
</comment>
<feature type="domain" description="AB hydrolase-1" evidence="3">
    <location>
        <begin position="102"/>
        <end position="367"/>
    </location>
</feature>
<organism evidence="4 5">
    <name type="scientific">Camellia sinensis var. sinensis</name>
    <name type="common">China tea</name>
    <dbReference type="NCBI Taxonomy" id="542762"/>
    <lineage>
        <taxon>Eukaryota</taxon>
        <taxon>Viridiplantae</taxon>
        <taxon>Streptophyta</taxon>
        <taxon>Embryophyta</taxon>
        <taxon>Tracheophyta</taxon>
        <taxon>Spermatophyta</taxon>
        <taxon>Magnoliopsida</taxon>
        <taxon>eudicotyledons</taxon>
        <taxon>Gunneridae</taxon>
        <taxon>Pentapetalae</taxon>
        <taxon>asterids</taxon>
        <taxon>Ericales</taxon>
        <taxon>Theaceae</taxon>
        <taxon>Camellia</taxon>
    </lineage>
</organism>
<dbReference type="Gene3D" id="3.40.50.1820">
    <property type="entry name" value="alpha/beta hydrolase"/>
    <property type="match status" value="1"/>
</dbReference>